<keyword evidence="8" id="KW-0732">Signal</keyword>
<keyword evidence="3 6" id="KW-0479">Metal-binding</keyword>
<feature type="binding site" description="covalent" evidence="7">
    <location>
        <position position="146"/>
    </location>
    <ligand>
        <name>heme c</name>
        <dbReference type="ChEBI" id="CHEBI:61717"/>
    </ligand>
</feature>
<keyword evidence="5 6" id="KW-0408">Iron</keyword>
<evidence type="ECO:0000256" key="8">
    <source>
        <dbReference type="SAM" id="SignalP"/>
    </source>
</evidence>
<reference evidence="9 10" key="1">
    <citation type="submission" date="2019-03" db="EMBL/GenBank/DDBJ databases">
        <title>Genomic Encyclopedia of Archaeal and Bacterial Type Strains, Phase II (KMG-II): from individual species to whole genera.</title>
        <authorList>
            <person name="Goeker M."/>
        </authorList>
    </citation>
    <scope>NUCLEOTIDE SEQUENCE [LARGE SCALE GENOMIC DNA]</scope>
    <source>
        <strain evidence="9 10">DSM 27697</strain>
    </source>
</reference>
<evidence type="ECO:0000256" key="4">
    <source>
        <dbReference type="ARBA" id="ARBA00022982"/>
    </source>
</evidence>
<dbReference type="InterPro" id="IPR012127">
    <property type="entry name" value="Cyt_c_prime"/>
</dbReference>
<evidence type="ECO:0000313" key="10">
    <source>
        <dbReference type="Proteomes" id="UP000294546"/>
    </source>
</evidence>
<protein>
    <submittedName>
        <fullName evidence="9">Cytochrome c556</fullName>
    </submittedName>
</protein>
<dbReference type="GO" id="GO:0020037">
    <property type="term" value="F:heme binding"/>
    <property type="evidence" value="ECO:0007669"/>
    <property type="project" value="InterPro"/>
</dbReference>
<proteinExistence type="predicted"/>
<dbReference type="OrthoDB" id="5520910at2"/>
<comment type="PTM">
    <text evidence="7">Binds 1 heme group per subunit.</text>
</comment>
<dbReference type="AlphaFoldDB" id="A0A4R1HH73"/>
<feature type="binding site" description="covalent" evidence="7">
    <location>
        <position position="149"/>
    </location>
    <ligand>
        <name>heme c</name>
        <dbReference type="ChEBI" id="CHEBI:61717"/>
    </ligand>
</feature>
<dbReference type="PIRSF" id="PIRSF000027">
    <property type="entry name" value="Cytc_c_prime"/>
    <property type="match status" value="1"/>
</dbReference>
<dbReference type="GO" id="GO:0022900">
    <property type="term" value="P:electron transport chain"/>
    <property type="evidence" value="ECO:0007669"/>
    <property type="project" value="InterPro"/>
</dbReference>
<dbReference type="GO" id="GO:0009055">
    <property type="term" value="F:electron transfer activity"/>
    <property type="evidence" value="ECO:0007669"/>
    <property type="project" value="InterPro"/>
</dbReference>
<keyword evidence="10" id="KW-1185">Reference proteome</keyword>
<keyword evidence="2 7" id="KW-0349">Heme</keyword>
<feature type="signal peptide" evidence="8">
    <location>
        <begin position="1"/>
        <end position="26"/>
    </location>
</feature>
<evidence type="ECO:0000256" key="5">
    <source>
        <dbReference type="ARBA" id="ARBA00023004"/>
    </source>
</evidence>
<dbReference type="SUPFAM" id="SSF47175">
    <property type="entry name" value="Cytochromes"/>
    <property type="match status" value="1"/>
</dbReference>
<dbReference type="InterPro" id="IPR010980">
    <property type="entry name" value="Cyt_c/b562"/>
</dbReference>
<feature type="chain" id="PRO_5020780335" evidence="8">
    <location>
        <begin position="27"/>
        <end position="157"/>
    </location>
</feature>
<feature type="binding site" description="axial binding residue" evidence="6">
    <location>
        <position position="150"/>
    </location>
    <ligand>
        <name>heme c</name>
        <dbReference type="ChEBI" id="CHEBI:61717"/>
    </ligand>
    <ligandPart>
        <name>Fe</name>
        <dbReference type="ChEBI" id="CHEBI:18248"/>
    </ligandPart>
</feature>
<dbReference type="GO" id="GO:0005506">
    <property type="term" value="F:iron ion binding"/>
    <property type="evidence" value="ECO:0007669"/>
    <property type="project" value="InterPro"/>
</dbReference>
<keyword evidence="4" id="KW-0249">Electron transport</keyword>
<dbReference type="EMBL" id="SMFU01000001">
    <property type="protein sequence ID" value="TCK16552.1"/>
    <property type="molecule type" value="Genomic_DNA"/>
</dbReference>
<evidence type="ECO:0000313" key="9">
    <source>
        <dbReference type="EMBL" id="TCK16552.1"/>
    </source>
</evidence>
<dbReference type="GO" id="GO:0042597">
    <property type="term" value="C:periplasmic space"/>
    <property type="evidence" value="ECO:0007669"/>
    <property type="project" value="InterPro"/>
</dbReference>
<dbReference type="InterPro" id="IPR002321">
    <property type="entry name" value="Cyt_c_II"/>
</dbReference>
<dbReference type="Gene3D" id="1.20.120.10">
    <property type="entry name" value="Cytochrome c/b562"/>
    <property type="match status" value="1"/>
</dbReference>
<dbReference type="PROSITE" id="PS51009">
    <property type="entry name" value="CYTCII"/>
    <property type="match status" value="1"/>
</dbReference>
<evidence type="ECO:0000256" key="7">
    <source>
        <dbReference type="PIRSR" id="PIRSR000027-2"/>
    </source>
</evidence>
<dbReference type="RefSeq" id="WP_132285972.1">
    <property type="nucleotide sequence ID" value="NZ_SMFU01000001.1"/>
</dbReference>
<comment type="caution">
    <text evidence="9">The sequence shown here is derived from an EMBL/GenBank/DDBJ whole genome shotgun (WGS) entry which is preliminary data.</text>
</comment>
<keyword evidence="1" id="KW-0813">Transport</keyword>
<evidence type="ECO:0000256" key="6">
    <source>
        <dbReference type="PIRSR" id="PIRSR000027-1"/>
    </source>
</evidence>
<evidence type="ECO:0000256" key="3">
    <source>
        <dbReference type="ARBA" id="ARBA00022723"/>
    </source>
</evidence>
<sequence length="157" mass="17212">MKKSLINKPVLAVALLLSSASPLLHAASPEDAVEFRQGVFRALGWNFGPMGAMLQGRKPFDAEAFAQGAERVAVLANMAAEGFVEGSGDKDGMTTRLSDKYWYQQDNFDRLMAQMVENAGVLSEEVAAGKDHEELRPVFAQLASSCKNCHDDYRDRD</sequence>
<evidence type="ECO:0000256" key="1">
    <source>
        <dbReference type="ARBA" id="ARBA00022448"/>
    </source>
</evidence>
<dbReference type="Proteomes" id="UP000294546">
    <property type="component" value="Unassembled WGS sequence"/>
</dbReference>
<dbReference type="Pfam" id="PF01322">
    <property type="entry name" value="Cytochrom_C_2"/>
    <property type="match status" value="1"/>
</dbReference>
<gene>
    <name evidence="9" type="ORF">CLV83_0104</name>
</gene>
<organism evidence="9 10">
    <name type="scientific">Marinobacterium mangrovicola</name>
    <dbReference type="NCBI Taxonomy" id="1476959"/>
    <lineage>
        <taxon>Bacteria</taxon>
        <taxon>Pseudomonadati</taxon>
        <taxon>Pseudomonadota</taxon>
        <taxon>Gammaproteobacteria</taxon>
        <taxon>Oceanospirillales</taxon>
        <taxon>Oceanospirillaceae</taxon>
        <taxon>Marinobacterium</taxon>
    </lineage>
</organism>
<name>A0A4R1HH73_9GAMM</name>
<accession>A0A4R1HH73</accession>
<evidence type="ECO:0000256" key="2">
    <source>
        <dbReference type="ARBA" id="ARBA00022617"/>
    </source>
</evidence>